<feature type="domain" description="DUF6777" evidence="3">
    <location>
        <begin position="161"/>
        <end position="322"/>
    </location>
</feature>
<keyword evidence="2" id="KW-0472">Membrane</keyword>
<gene>
    <name evidence="4" type="ORF">ACFPIH_15655</name>
</gene>
<reference evidence="5" key="1">
    <citation type="journal article" date="2019" name="Int. J. Syst. Evol. Microbiol.">
        <title>The Global Catalogue of Microorganisms (GCM) 10K type strain sequencing project: providing services to taxonomists for standard genome sequencing and annotation.</title>
        <authorList>
            <consortium name="The Broad Institute Genomics Platform"/>
            <consortium name="The Broad Institute Genome Sequencing Center for Infectious Disease"/>
            <person name="Wu L."/>
            <person name="Ma J."/>
        </authorList>
    </citation>
    <scope>NUCLEOTIDE SEQUENCE [LARGE SCALE GENOMIC DNA]</scope>
    <source>
        <strain evidence="5">CGMCC 4.7177</strain>
    </source>
</reference>
<name>A0ABV9AQE5_9ACTN</name>
<protein>
    <submittedName>
        <fullName evidence="4">DUF6777 domain-containing protein</fullName>
    </submittedName>
</protein>
<organism evidence="4 5">
    <name type="scientific">Streptomyces vulcanius</name>
    <dbReference type="NCBI Taxonomy" id="1441876"/>
    <lineage>
        <taxon>Bacteria</taxon>
        <taxon>Bacillati</taxon>
        <taxon>Actinomycetota</taxon>
        <taxon>Actinomycetes</taxon>
        <taxon>Kitasatosporales</taxon>
        <taxon>Streptomycetaceae</taxon>
        <taxon>Streptomyces</taxon>
    </lineage>
</organism>
<dbReference type="Proteomes" id="UP001595839">
    <property type="component" value="Unassembled WGS sequence"/>
</dbReference>
<evidence type="ECO:0000313" key="5">
    <source>
        <dbReference type="Proteomes" id="UP001595839"/>
    </source>
</evidence>
<comment type="caution">
    <text evidence="4">The sequence shown here is derived from an EMBL/GenBank/DDBJ whole genome shotgun (WGS) entry which is preliminary data.</text>
</comment>
<feature type="region of interest" description="Disordered" evidence="1">
    <location>
        <begin position="318"/>
        <end position="439"/>
    </location>
</feature>
<feature type="compositionally biased region" description="Basic and acidic residues" evidence="1">
    <location>
        <begin position="321"/>
        <end position="333"/>
    </location>
</feature>
<feature type="compositionally biased region" description="Low complexity" evidence="1">
    <location>
        <begin position="340"/>
        <end position="355"/>
    </location>
</feature>
<feature type="compositionally biased region" description="Low complexity" evidence="1">
    <location>
        <begin position="1"/>
        <end position="11"/>
    </location>
</feature>
<keyword evidence="2" id="KW-1133">Transmembrane helix</keyword>
<proteinExistence type="predicted"/>
<feature type="region of interest" description="Disordered" evidence="1">
    <location>
        <begin position="119"/>
        <end position="154"/>
    </location>
</feature>
<feature type="compositionally biased region" description="Pro residues" evidence="1">
    <location>
        <begin position="356"/>
        <end position="372"/>
    </location>
</feature>
<keyword evidence="2" id="KW-0812">Transmembrane</keyword>
<feature type="compositionally biased region" description="Gly residues" evidence="1">
    <location>
        <begin position="39"/>
        <end position="64"/>
    </location>
</feature>
<feature type="compositionally biased region" description="Pro residues" evidence="1">
    <location>
        <begin position="381"/>
        <end position="394"/>
    </location>
</feature>
<dbReference type="InterPro" id="IPR046704">
    <property type="entry name" value="DUF6777"/>
</dbReference>
<feature type="compositionally biased region" description="Low complexity" evidence="1">
    <location>
        <begin position="395"/>
        <end position="439"/>
    </location>
</feature>
<dbReference type="EMBL" id="JBHSFK010000009">
    <property type="protein sequence ID" value="MFC4500946.1"/>
    <property type="molecule type" value="Genomic_DNA"/>
</dbReference>
<evidence type="ECO:0000256" key="2">
    <source>
        <dbReference type="SAM" id="Phobius"/>
    </source>
</evidence>
<feature type="compositionally biased region" description="Low complexity" evidence="1">
    <location>
        <begin position="133"/>
        <end position="151"/>
    </location>
</feature>
<accession>A0ABV9AQE5</accession>
<evidence type="ECO:0000313" key="4">
    <source>
        <dbReference type="EMBL" id="MFC4500946.1"/>
    </source>
</evidence>
<feature type="transmembrane region" description="Helical" evidence="2">
    <location>
        <begin position="81"/>
        <end position="100"/>
    </location>
</feature>
<dbReference type="RefSeq" id="WP_381172623.1">
    <property type="nucleotide sequence ID" value="NZ_JBHSFK010000009.1"/>
</dbReference>
<sequence length="439" mass="43493">MSAEPPSSGRPTGPPSGPLSGPSQPPSEPPPSTPPPGDSSGGSSSGGSSGGGSSGGGPPGGGAPEPGPEPGRAWWKSAPRVALLATAVVAAVALALVLTLPGGGGSSSVSSPGSGKIFTQAAAKTGPDPFTESTATDSSAAPASTAPAHTPGETARNAVQAVDGGAAGVYGGTRKVASCDVEKQITFLREAPARNRAFASVAGVRPEGVPAYLRSLTPVQLRMDTWVTNHGYRDGAVTTYQAVLQAGTAVLVDAHGLPRVRCACGNPLTKPVLQQKPLERTGDTWPSYSSSNVVVVQPAAKPVKEFVLYDPDNAHHWFARHPGDTRGHQDRPTRPPAKPTPSVTVTTPSASTSPSTPTPSRPSSPGSEPPSSSPSSESPSTPSPPESPSAPPSSAPSSAPSPASPESPGSASAPESADTLSGSPPVLSDVPSSPGSPAV</sequence>
<dbReference type="Pfam" id="PF20568">
    <property type="entry name" value="DUF6777"/>
    <property type="match status" value="1"/>
</dbReference>
<evidence type="ECO:0000256" key="1">
    <source>
        <dbReference type="SAM" id="MobiDB-lite"/>
    </source>
</evidence>
<evidence type="ECO:0000259" key="3">
    <source>
        <dbReference type="Pfam" id="PF20568"/>
    </source>
</evidence>
<keyword evidence="5" id="KW-1185">Reference proteome</keyword>
<feature type="compositionally biased region" description="Pro residues" evidence="1">
    <location>
        <begin position="12"/>
        <end position="37"/>
    </location>
</feature>
<feature type="region of interest" description="Disordered" evidence="1">
    <location>
        <begin position="1"/>
        <end position="74"/>
    </location>
</feature>